<dbReference type="OrthoDB" id="288942at2759"/>
<dbReference type="EMBL" id="KZ805478">
    <property type="protein sequence ID" value="PVH95977.1"/>
    <property type="molecule type" value="Genomic_DNA"/>
</dbReference>
<organism evidence="1 2">
    <name type="scientific">Periconia macrospinosa</name>
    <dbReference type="NCBI Taxonomy" id="97972"/>
    <lineage>
        <taxon>Eukaryota</taxon>
        <taxon>Fungi</taxon>
        <taxon>Dikarya</taxon>
        <taxon>Ascomycota</taxon>
        <taxon>Pezizomycotina</taxon>
        <taxon>Dothideomycetes</taxon>
        <taxon>Pleosporomycetidae</taxon>
        <taxon>Pleosporales</taxon>
        <taxon>Massarineae</taxon>
        <taxon>Periconiaceae</taxon>
        <taxon>Periconia</taxon>
    </lineage>
</organism>
<evidence type="ECO:0000313" key="1">
    <source>
        <dbReference type="EMBL" id="PVH95977.1"/>
    </source>
</evidence>
<dbReference type="STRING" id="97972.A0A2V1DCW0"/>
<sequence length="382" mass="45467">MCFWKTFPRILSKRSQSEEYENSVDSEEVQPCFWKIFPRLFRMSQPEEYESSVDSEEFQLRPPPPPPANVDLTTVHPQSQSPLFSKIPGEIRNQIFSFALEEYVDPEKTYEREAYYTHPGYEGDKRMDVALLRTCKLIWSETRGIPERNTEIVFWLGDVHRAPENTYRLDHWPNASLVWGQGYVDDLANKFHDRGTHFHNRVQIFAQMYAIESGFHNLFDGREEILWQEERKWNKALPAEPERFLLPKVITLTLRYTDWWYWEANTIIYPISNTEFFDMRRIPLPPSVEKMVVEFENIELKKKELEGVISELFADKDRYVWNRQDGVKLRIKGEEKKGGVREWNWMGPTRINRARYAHHGEGDSMKMIVKVVEWVAEKHVEP</sequence>
<evidence type="ECO:0000313" key="2">
    <source>
        <dbReference type="Proteomes" id="UP000244855"/>
    </source>
</evidence>
<accession>A0A2V1DCW0</accession>
<gene>
    <name evidence="1" type="ORF">DM02DRAFT_675114</name>
</gene>
<reference evidence="1 2" key="1">
    <citation type="journal article" date="2018" name="Sci. Rep.">
        <title>Comparative genomics provides insights into the lifestyle and reveals functional heterogeneity of dark septate endophytic fungi.</title>
        <authorList>
            <person name="Knapp D.G."/>
            <person name="Nemeth J.B."/>
            <person name="Barry K."/>
            <person name="Hainaut M."/>
            <person name="Henrissat B."/>
            <person name="Johnson J."/>
            <person name="Kuo A."/>
            <person name="Lim J.H.P."/>
            <person name="Lipzen A."/>
            <person name="Nolan M."/>
            <person name="Ohm R.A."/>
            <person name="Tamas L."/>
            <person name="Grigoriev I.V."/>
            <person name="Spatafora J.W."/>
            <person name="Nagy L.G."/>
            <person name="Kovacs G.M."/>
        </authorList>
    </citation>
    <scope>NUCLEOTIDE SEQUENCE [LARGE SCALE GENOMIC DNA]</scope>
    <source>
        <strain evidence="1 2">DSE2036</strain>
    </source>
</reference>
<dbReference type="Proteomes" id="UP000244855">
    <property type="component" value="Unassembled WGS sequence"/>
</dbReference>
<name>A0A2V1DCW0_9PLEO</name>
<dbReference type="AlphaFoldDB" id="A0A2V1DCW0"/>
<protein>
    <submittedName>
        <fullName evidence="1">Uncharacterized protein</fullName>
    </submittedName>
</protein>
<proteinExistence type="predicted"/>
<keyword evidence="2" id="KW-1185">Reference proteome</keyword>